<evidence type="ECO:0000313" key="2">
    <source>
        <dbReference type="EMBL" id="WUR04454.1"/>
    </source>
</evidence>
<dbReference type="RefSeq" id="XP_065330599.1">
    <property type="nucleotide sequence ID" value="XM_065474527.1"/>
</dbReference>
<dbReference type="KEGG" id="vnx:VNE69_09009"/>
<gene>
    <name evidence="2" type="ORF">VNE69_09009</name>
</gene>
<sequence length="246" mass="27743">MAGNKKLVFGLLGLAAIGAGVYGAFHFGFFNFNGKPSLSTKEFGKTNVSELYAEYKKLNETDTALKEETFGNLVKSFWYVSKLDKNGFIKLFGAKEETTATKEAAPATVETTKETTEAKEAKEKPAKSEKNEEISDKGEQAMKKNEDFIKNFFESKDKSKSYFKEGALFSKFTEKEGKLVVNESELQKLKSEFNEGMEILHSDKHADELIQKDLKELLTKKQFGDKKEYTLIDVAANEWIKMITAQ</sequence>
<protein>
    <submittedName>
        <fullName evidence="2">SP-containing protein</fullName>
    </submittedName>
</protein>
<evidence type="ECO:0000256" key="1">
    <source>
        <dbReference type="SAM" id="MobiDB-lite"/>
    </source>
</evidence>
<feature type="compositionally biased region" description="Basic and acidic residues" evidence="1">
    <location>
        <begin position="111"/>
        <end position="138"/>
    </location>
</feature>
<accession>A0AAX4JEL9</accession>
<organism evidence="2 3">
    <name type="scientific">Vairimorpha necatrix</name>
    <dbReference type="NCBI Taxonomy" id="6039"/>
    <lineage>
        <taxon>Eukaryota</taxon>
        <taxon>Fungi</taxon>
        <taxon>Fungi incertae sedis</taxon>
        <taxon>Microsporidia</taxon>
        <taxon>Nosematidae</taxon>
        <taxon>Vairimorpha</taxon>
    </lineage>
</organism>
<keyword evidence="3" id="KW-1185">Reference proteome</keyword>
<feature type="region of interest" description="Disordered" evidence="1">
    <location>
        <begin position="102"/>
        <end position="138"/>
    </location>
</feature>
<proteinExistence type="predicted"/>
<name>A0AAX4JEL9_9MICR</name>
<dbReference type="GeneID" id="90542288"/>
<evidence type="ECO:0000313" key="3">
    <source>
        <dbReference type="Proteomes" id="UP001334084"/>
    </source>
</evidence>
<dbReference type="Proteomes" id="UP001334084">
    <property type="component" value="Chromosome 9"/>
</dbReference>
<dbReference type="AlphaFoldDB" id="A0AAX4JEL9"/>
<dbReference type="EMBL" id="CP142734">
    <property type="protein sequence ID" value="WUR04454.1"/>
    <property type="molecule type" value="Genomic_DNA"/>
</dbReference>
<reference evidence="2" key="1">
    <citation type="journal article" date="2024" name="BMC Genomics">
        <title>Functional annotation of a divergent genome using sequence and structure-based similarity.</title>
        <authorList>
            <person name="Svedberg D."/>
            <person name="Winiger R.R."/>
            <person name="Berg A."/>
            <person name="Sharma H."/>
            <person name="Tellgren-Roth C."/>
            <person name="Debrunner-Vossbrinck B.A."/>
            <person name="Vossbrinck C.R."/>
            <person name="Barandun J."/>
        </authorList>
    </citation>
    <scope>NUCLEOTIDE SEQUENCE</scope>
    <source>
        <strain evidence="2">Illinois isolate</strain>
    </source>
</reference>